<keyword evidence="3" id="KW-0963">Cytoplasm</keyword>
<evidence type="ECO:0000256" key="2">
    <source>
        <dbReference type="ARBA" id="ARBA00008080"/>
    </source>
</evidence>
<dbReference type="HAMAP" id="MF_01315">
    <property type="entry name" value="Ribosomal_uS13"/>
    <property type="match status" value="1"/>
</dbReference>
<dbReference type="PROSITE" id="PS50159">
    <property type="entry name" value="RIBOSOMAL_S13_2"/>
    <property type="match status" value="1"/>
</dbReference>
<evidence type="ECO:0000256" key="4">
    <source>
        <dbReference type="ARBA" id="ARBA00022980"/>
    </source>
</evidence>
<dbReference type="Pfam" id="PF00416">
    <property type="entry name" value="Ribosomal_S13"/>
    <property type="match status" value="2"/>
</dbReference>
<dbReference type="FunFam" id="1.10.8.50:FF:000002">
    <property type="entry name" value="40S ribosomal protein S18"/>
    <property type="match status" value="1"/>
</dbReference>
<keyword evidence="4 6" id="KW-0689">Ribosomal protein</keyword>
<sequence>MDSLVNQGEFQHILRVLNTNIDGKQKIVYALTSIKGIGRRFATAVCKKAEVDIRKRAGELSNEEIDKLVAVISNPLQYNIPQWFLNRQKDVETGKFKQIVSNNLQANLREDLNRLKKMRVISNPLQYNIPQWFLNRQKDVETGKFKQIVSNNLQANLREDLNRLKKMRANRGLRHYWNLKVRGQHTKTTGRFGKSVGVSAKK</sequence>
<dbReference type="GO" id="GO:0003735">
    <property type="term" value="F:structural constituent of ribosome"/>
    <property type="evidence" value="ECO:0007669"/>
    <property type="project" value="InterPro"/>
</dbReference>
<organism evidence="6 7">
    <name type="scientific">Blastocystis sp. subtype 1 (strain ATCC 50177 / NandII)</name>
    <dbReference type="NCBI Taxonomy" id="478820"/>
    <lineage>
        <taxon>Eukaryota</taxon>
        <taxon>Sar</taxon>
        <taxon>Stramenopiles</taxon>
        <taxon>Bigyra</taxon>
        <taxon>Opalozoa</taxon>
        <taxon>Opalinata</taxon>
        <taxon>Blastocystidae</taxon>
        <taxon>Blastocystis</taxon>
    </lineage>
</organism>
<dbReference type="OrthoDB" id="564720at2759"/>
<dbReference type="STRING" id="478820.A0A196SC06"/>
<reference evidence="6 7" key="1">
    <citation type="submission" date="2016-05" db="EMBL/GenBank/DDBJ databases">
        <title>Nuclear genome of Blastocystis sp. subtype 1 NandII.</title>
        <authorList>
            <person name="Gentekaki E."/>
            <person name="Curtis B."/>
            <person name="Stairs C."/>
            <person name="Eme L."/>
            <person name="Herman E."/>
            <person name="Klimes V."/>
            <person name="Arias M.C."/>
            <person name="Elias M."/>
            <person name="Hilliou F."/>
            <person name="Klute M."/>
            <person name="Malik S.-B."/>
            <person name="Pightling A."/>
            <person name="Rachubinski R."/>
            <person name="Salas D."/>
            <person name="Schlacht A."/>
            <person name="Suga H."/>
            <person name="Archibald J."/>
            <person name="Ball S.G."/>
            <person name="Clark G."/>
            <person name="Dacks J."/>
            <person name="Van Der Giezen M."/>
            <person name="Tsaousis A."/>
            <person name="Roger A."/>
        </authorList>
    </citation>
    <scope>NUCLEOTIDE SEQUENCE [LARGE SCALE GENOMIC DNA]</scope>
    <source>
        <strain evidence="7">ATCC 50177 / NandII</strain>
    </source>
</reference>
<evidence type="ECO:0000256" key="1">
    <source>
        <dbReference type="ARBA" id="ARBA00004496"/>
    </source>
</evidence>
<comment type="caution">
    <text evidence="6">The sequence shown here is derived from an EMBL/GenBank/DDBJ whole genome shotgun (WGS) entry which is preliminary data.</text>
</comment>
<dbReference type="SUPFAM" id="SSF46946">
    <property type="entry name" value="S13-like H2TH domain"/>
    <property type="match status" value="2"/>
</dbReference>
<evidence type="ECO:0000313" key="7">
    <source>
        <dbReference type="Proteomes" id="UP000078348"/>
    </source>
</evidence>
<dbReference type="GO" id="GO:0015935">
    <property type="term" value="C:small ribosomal subunit"/>
    <property type="evidence" value="ECO:0007669"/>
    <property type="project" value="TreeGrafter"/>
</dbReference>
<comment type="similarity">
    <text evidence="2">Belongs to the universal ribosomal protein uS13 family.</text>
</comment>
<dbReference type="InterPro" id="IPR027437">
    <property type="entry name" value="Rbsml_uS13_C"/>
</dbReference>
<dbReference type="Proteomes" id="UP000078348">
    <property type="component" value="Unassembled WGS sequence"/>
</dbReference>
<dbReference type="PANTHER" id="PTHR10871:SF3">
    <property type="entry name" value="SMALL RIBOSOMAL SUBUNIT PROTEIN US13"/>
    <property type="match status" value="1"/>
</dbReference>
<accession>A0A196SC06</accession>
<evidence type="ECO:0000256" key="3">
    <source>
        <dbReference type="ARBA" id="ARBA00022490"/>
    </source>
</evidence>
<dbReference type="InterPro" id="IPR018269">
    <property type="entry name" value="Ribosomal_uS13_CS"/>
</dbReference>
<dbReference type="InterPro" id="IPR010979">
    <property type="entry name" value="Ribosomal_uS13-like_H2TH"/>
</dbReference>
<proteinExistence type="inferred from homology"/>
<name>A0A196SC06_BLAHN</name>
<dbReference type="Gene3D" id="1.10.8.50">
    <property type="match status" value="1"/>
</dbReference>
<dbReference type="PANTHER" id="PTHR10871">
    <property type="entry name" value="30S RIBOSOMAL PROTEIN S13/40S RIBOSOMAL PROTEIN S18"/>
    <property type="match status" value="1"/>
</dbReference>
<dbReference type="GO" id="GO:0005829">
    <property type="term" value="C:cytosol"/>
    <property type="evidence" value="ECO:0007669"/>
    <property type="project" value="TreeGrafter"/>
</dbReference>
<dbReference type="InterPro" id="IPR001892">
    <property type="entry name" value="Ribosomal_uS13"/>
</dbReference>
<dbReference type="GO" id="GO:0003723">
    <property type="term" value="F:RNA binding"/>
    <property type="evidence" value="ECO:0007669"/>
    <property type="project" value="InterPro"/>
</dbReference>
<dbReference type="EMBL" id="LXWW01000238">
    <property type="protein sequence ID" value="OAO14548.1"/>
    <property type="molecule type" value="Genomic_DNA"/>
</dbReference>
<dbReference type="PROSITE" id="PS00646">
    <property type="entry name" value="RIBOSOMAL_S13_1"/>
    <property type="match status" value="1"/>
</dbReference>
<evidence type="ECO:0000313" key="6">
    <source>
        <dbReference type="EMBL" id="OAO14548.1"/>
    </source>
</evidence>
<evidence type="ECO:0000256" key="5">
    <source>
        <dbReference type="ARBA" id="ARBA00023274"/>
    </source>
</evidence>
<gene>
    <name evidence="6" type="ORF">AV274_3851</name>
</gene>
<dbReference type="FunFam" id="4.10.910.10:FF:000002">
    <property type="entry name" value="40S ribosomal protein S18"/>
    <property type="match status" value="1"/>
</dbReference>
<dbReference type="Gene3D" id="4.10.910.10">
    <property type="entry name" value="30s ribosomal protein s13, domain 2"/>
    <property type="match status" value="1"/>
</dbReference>
<comment type="subcellular location">
    <subcellularLocation>
        <location evidence="1">Cytoplasm</location>
    </subcellularLocation>
</comment>
<dbReference type="AlphaFoldDB" id="A0A196SC06"/>
<keyword evidence="7" id="KW-1185">Reference proteome</keyword>
<protein>
    <submittedName>
        <fullName evidence="6">40S ribosomal protein S18-like protein</fullName>
    </submittedName>
</protein>
<dbReference type="GO" id="GO:0006412">
    <property type="term" value="P:translation"/>
    <property type="evidence" value="ECO:0007669"/>
    <property type="project" value="InterPro"/>
</dbReference>
<keyword evidence="5" id="KW-0687">Ribonucleoprotein</keyword>